<dbReference type="Gene3D" id="1.10.8.1310">
    <property type="match status" value="1"/>
</dbReference>
<feature type="domain" description="Rab-GAP TBC" evidence="3">
    <location>
        <begin position="68"/>
        <end position="262"/>
    </location>
</feature>
<dbReference type="InterPro" id="IPR045913">
    <property type="entry name" value="TBC20/Gyp8-like"/>
</dbReference>
<sequence length="371" mass="41893">MKSVPSTPGIPLLQNLSSGDSRSPLSRALDRSLNLKCNRMLSFLDEHKDSLHLYVSELRHFATSPGGLILDDIRAIVWPVLASALIKDNHPQNDFASSASVSDSDFESALSTISDEDDDGDDNDPATPLIGCETDEAPLLKLKAHVEWNQVELDVNRTVARFPPNISDANRKELQNELTPLIVRILCDCPHYLTKTLEDSVLKELALMYIMLWKEDAELEKSMRSVELGALFALSWPLTWFSHSLHHYEQIVLCFDLFLAAHPLMPVYLSSAFVLWRGSTLLTKPQEMPIYHHFLNILPDEVPIQALISDAQALYRMMPPSVLRGMLLEKYRSFLVTKAERPPLPKTSLRKWLAAGTATAAIYLLSRYWLF</sequence>
<dbReference type="GO" id="GO:0005096">
    <property type="term" value="F:GTPase activator activity"/>
    <property type="evidence" value="ECO:0007669"/>
    <property type="project" value="UniProtKB-KW"/>
</dbReference>
<protein>
    <submittedName>
        <fullName evidence="5">Rab-GAP TBC domain-containing protein</fullName>
    </submittedName>
</protein>
<dbReference type="InterPro" id="IPR000195">
    <property type="entry name" value="Rab-GAP-TBC_dom"/>
</dbReference>
<proteinExistence type="predicted"/>
<evidence type="ECO:0000256" key="2">
    <source>
        <dbReference type="SAM" id="MobiDB-lite"/>
    </source>
</evidence>
<dbReference type="PANTHER" id="PTHR20913:SF7">
    <property type="entry name" value="RE60063P"/>
    <property type="match status" value="1"/>
</dbReference>
<dbReference type="AlphaFoldDB" id="A0A0N5AG51"/>
<dbReference type="SUPFAM" id="SSF47923">
    <property type="entry name" value="Ypt/Rab-GAP domain of gyp1p"/>
    <property type="match status" value="1"/>
</dbReference>
<evidence type="ECO:0000256" key="1">
    <source>
        <dbReference type="ARBA" id="ARBA00022468"/>
    </source>
</evidence>
<feature type="compositionally biased region" description="Acidic residues" evidence="2">
    <location>
        <begin position="114"/>
        <end position="124"/>
    </location>
</feature>
<feature type="region of interest" description="Disordered" evidence="2">
    <location>
        <begin position="1"/>
        <end position="23"/>
    </location>
</feature>
<organism evidence="4 5">
    <name type="scientific">Syphacia muris</name>
    <dbReference type="NCBI Taxonomy" id="451379"/>
    <lineage>
        <taxon>Eukaryota</taxon>
        <taxon>Metazoa</taxon>
        <taxon>Ecdysozoa</taxon>
        <taxon>Nematoda</taxon>
        <taxon>Chromadorea</taxon>
        <taxon>Rhabditida</taxon>
        <taxon>Spirurina</taxon>
        <taxon>Oxyuridomorpha</taxon>
        <taxon>Oxyuroidea</taxon>
        <taxon>Oxyuridae</taxon>
        <taxon>Syphacia</taxon>
    </lineage>
</organism>
<dbReference type="PANTHER" id="PTHR20913">
    <property type="entry name" value="TBC1 DOMAIN FAMILY MEMBER 20/GTPASE"/>
    <property type="match status" value="1"/>
</dbReference>
<dbReference type="GO" id="GO:0005789">
    <property type="term" value="C:endoplasmic reticulum membrane"/>
    <property type="evidence" value="ECO:0007669"/>
    <property type="project" value="TreeGrafter"/>
</dbReference>
<keyword evidence="4" id="KW-1185">Reference proteome</keyword>
<evidence type="ECO:0000259" key="3">
    <source>
        <dbReference type="PROSITE" id="PS50086"/>
    </source>
</evidence>
<dbReference type="InterPro" id="IPR035969">
    <property type="entry name" value="Rab-GAP_TBC_sf"/>
</dbReference>
<dbReference type="PROSITE" id="PS50086">
    <property type="entry name" value="TBC_RABGAP"/>
    <property type="match status" value="1"/>
</dbReference>
<accession>A0A0N5AG51</accession>
<dbReference type="WBParaSite" id="SMUV_0000328101-mRNA-1">
    <property type="protein sequence ID" value="SMUV_0000328101-mRNA-1"/>
    <property type="gene ID" value="SMUV_0000328101"/>
</dbReference>
<dbReference type="Gene3D" id="1.10.472.80">
    <property type="entry name" value="Ypt/Rab-GAP domain of gyp1p, domain 3"/>
    <property type="match status" value="1"/>
</dbReference>
<evidence type="ECO:0000313" key="5">
    <source>
        <dbReference type="WBParaSite" id="SMUV_0000328101-mRNA-1"/>
    </source>
</evidence>
<dbReference type="Proteomes" id="UP000046393">
    <property type="component" value="Unplaced"/>
</dbReference>
<feature type="compositionally biased region" description="Polar residues" evidence="2">
    <location>
        <begin position="14"/>
        <end position="23"/>
    </location>
</feature>
<evidence type="ECO:0000313" key="4">
    <source>
        <dbReference type="Proteomes" id="UP000046393"/>
    </source>
</evidence>
<dbReference type="GO" id="GO:0006888">
    <property type="term" value="P:endoplasmic reticulum to Golgi vesicle-mediated transport"/>
    <property type="evidence" value="ECO:0007669"/>
    <property type="project" value="TreeGrafter"/>
</dbReference>
<feature type="region of interest" description="Disordered" evidence="2">
    <location>
        <begin position="110"/>
        <end position="129"/>
    </location>
</feature>
<reference evidence="5" key="1">
    <citation type="submission" date="2017-02" db="UniProtKB">
        <authorList>
            <consortium name="WormBaseParasite"/>
        </authorList>
    </citation>
    <scope>IDENTIFICATION</scope>
</reference>
<keyword evidence="1" id="KW-0343">GTPase activation</keyword>
<name>A0A0N5AG51_9BILA</name>
<dbReference type="STRING" id="451379.A0A0N5AG51"/>